<proteinExistence type="predicted"/>
<accession>A0A8S1IS00</accession>
<comment type="caution">
    <text evidence="2">The sequence shown here is derived from an EMBL/GenBank/DDBJ whole genome shotgun (WGS) entry which is preliminary data.</text>
</comment>
<keyword evidence="3" id="KW-1185">Reference proteome</keyword>
<reference evidence="2" key="1">
    <citation type="submission" date="2020-12" db="EMBL/GenBank/DDBJ databases">
        <authorList>
            <person name="Iha C."/>
        </authorList>
    </citation>
    <scope>NUCLEOTIDE SEQUENCE</scope>
</reference>
<dbReference type="PANTHER" id="PTHR21228:SF40">
    <property type="entry name" value="LD45607P"/>
    <property type="match status" value="1"/>
</dbReference>
<name>A0A8S1IS00_9CHLO</name>
<dbReference type="EMBL" id="CAJHUC010000689">
    <property type="protein sequence ID" value="CAD7697633.1"/>
    <property type="molecule type" value="Genomic_DNA"/>
</dbReference>
<evidence type="ECO:0000313" key="2">
    <source>
        <dbReference type="EMBL" id="CAD7697633.1"/>
    </source>
</evidence>
<evidence type="ECO:0000313" key="3">
    <source>
        <dbReference type="Proteomes" id="UP000708148"/>
    </source>
</evidence>
<sequence>MIHRACRWKSLEQLFWIPSIANGSTSHGGCVGSARQAAGDAKNIQGARKCATPSVATWAWGEGASDCDVVRSSTCANKGAVELPFHSANRWQDVYSVLNVLHRAPTIHNIEAALTRLKKLPDPPPQEFLDRLLLGVLNLLPTLRLQHFANILHACFRLGYLPKAVLGAMAQALTKKPAEQFWTFPLVVYTLGTICGRQLGQAPAELFPGQGLFLSKVGSECVTPGTVSKLTAWQLSNLLYGIARLQGETAPLVYPVLEDLARSHRKEMMADEKAASEVLWSLSRLQVEKRYSKPVLRAFEWAVEARGLLTKFSDQGIATVVYSLGRLQHKSRYLGGELLKEVADRAVQKRFTERQIANIWHGLAGIGVQDPSLLQAFAEETAAEDRLSCYSHEGISAILFSLGRLQYGDKTLALRLLSRIEDGKHLAAYSERAIANLVFSVGELKLGTAGVPSLRALVASMKSRRFLHQWTEQGLSNVFYGLVEAGFREADFMQWLVQEIVDRWQIGNLSSQRILSFVVGCAKLLGKEPPVCNHMALTLTRELCKDHRLRALRPNDLASLLSAAAKLDLSNSSIYGCILDEIRGRNLCSFSTRHLCSIVYSMRKVDGVDLRLLDSVLIMLTTTAHLDSITQHHLANIVFHLGQHGSTGNRVGMDVLLERIVHTGVGTFTESQLAKILYGVGHWGCSKSEAICIIAQEFCDPRRLASAKTQDLALAFFALGQLEYGGTAEVEALVQEITATQRLQEFHPVGLSMIIRTLVPLKCTNGYVFGTLIKEVAKNRNLKRFTDGALANVVDVFGCLGIGDEKCLWAVTNELFTPRRAVRLKDSQWLEVLRGLAMLGFRHVEALGIFSKVLDDVRLRSMAPDALYSLSAFVAEYTQKVEKAKASDADRIMTSLLAPRTIAKLAAPQVAGIMRGFWRTGCMTADAVHAAIDKMTDHRILPQLLEFDMAALVHQLDVLPPLSRGRLSSRVTSVVLDGATLPMFSQGGLLSVLRCYRSNQQANSTALCNVITELLRPHRLDAMSTEEAVSAFRHLVRLRWGHKGMGKLLERATREQADPGLTEAQMSILAASLTECELYDERFLRLLLAVAHDEERLERFSTPGLQSVILFLGAIGMGASIVDCFIAELLKPSRLAGMSQADVRSSMRAVHTVGRQDAFDVEELIRASSRRASRTVR</sequence>
<dbReference type="Proteomes" id="UP000708148">
    <property type="component" value="Unassembled WGS sequence"/>
</dbReference>
<dbReference type="InterPro" id="IPR050870">
    <property type="entry name" value="FAST_kinase"/>
</dbReference>
<dbReference type="PANTHER" id="PTHR21228">
    <property type="entry name" value="FAST LEU-RICH DOMAIN-CONTAINING"/>
    <property type="match status" value="1"/>
</dbReference>
<dbReference type="GO" id="GO:0035770">
    <property type="term" value="C:ribonucleoprotein granule"/>
    <property type="evidence" value="ECO:0007669"/>
    <property type="project" value="TreeGrafter"/>
</dbReference>
<evidence type="ECO:0000256" key="1">
    <source>
        <dbReference type="SAM" id="Phobius"/>
    </source>
</evidence>
<keyword evidence="1" id="KW-0812">Transmembrane</keyword>
<dbReference type="GO" id="GO:0005759">
    <property type="term" value="C:mitochondrial matrix"/>
    <property type="evidence" value="ECO:0007669"/>
    <property type="project" value="TreeGrafter"/>
</dbReference>
<dbReference type="AlphaFoldDB" id="A0A8S1IS00"/>
<dbReference type="GO" id="GO:0003723">
    <property type="term" value="F:RNA binding"/>
    <property type="evidence" value="ECO:0007669"/>
    <property type="project" value="TreeGrafter"/>
</dbReference>
<gene>
    <name evidence="2" type="ORF">OSTQU699_LOCUS2994</name>
</gene>
<dbReference type="GO" id="GO:0000963">
    <property type="term" value="P:mitochondrial RNA processing"/>
    <property type="evidence" value="ECO:0007669"/>
    <property type="project" value="TreeGrafter"/>
</dbReference>
<protein>
    <submittedName>
        <fullName evidence="2">Uncharacterized protein</fullName>
    </submittedName>
</protein>
<feature type="transmembrane region" description="Helical" evidence="1">
    <location>
        <begin position="1108"/>
        <end position="1130"/>
    </location>
</feature>
<dbReference type="GO" id="GO:0044528">
    <property type="term" value="P:regulation of mitochondrial mRNA stability"/>
    <property type="evidence" value="ECO:0007669"/>
    <property type="project" value="TreeGrafter"/>
</dbReference>
<keyword evidence="1" id="KW-1133">Transmembrane helix</keyword>
<organism evidence="2 3">
    <name type="scientific">Ostreobium quekettii</name>
    <dbReference type="NCBI Taxonomy" id="121088"/>
    <lineage>
        <taxon>Eukaryota</taxon>
        <taxon>Viridiplantae</taxon>
        <taxon>Chlorophyta</taxon>
        <taxon>core chlorophytes</taxon>
        <taxon>Ulvophyceae</taxon>
        <taxon>TCBD clade</taxon>
        <taxon>Bryopsidales</taxon>
        <taxon>Ostreobineae</taxon>
        <taxon>Ostreobiaceae</taxon>
        <taxon>Ostreobium</taxon>
    </lineage>
</organism>
<keyword evidence="1" id="KW-0472">Membrane</keyword>